<dbReference type="SUPFAM" id="SSF55729">
    <property type="entry name" value="Acyl-CoA N-acyltransferases (Nat)"/>
    <property type="match status" value="1"/>
</dbReference>
<dbReference type="EMBL" id="LMWM01000016">
    <property type="protein sequence ID" value="KUM87563.1"/>
    <property type="molecule type" value="Genomic_DNA"/>
</dbReference>
<feature type="domain" description="N-acetyltransferase" evidence="2">
    <location>
        <begin position="4"/>
        <end position="178"/>
    </location>
</feature>
<dbReference type="InterPro" id="IPR000182">
    <property type="entry name" value="GNAT_dom"/>
</dbReference>
<evidence type="ECO:0000259" key="2">
    <source>
        <dbReference type="PROSITE" id="PS51186"/>
    </source>
</evidence>
<dbReference type="RefSeq" id="WP_037943912.1">
    <property type="nucleotide sequence ID" value="NZ_JBEYZI010000146.1"/>
</dbReference>
<evidence type="ECO:0000313" key="4">
    <source>
        <dbReference type="Proteomes" id="UP000053039"/>
    </source>
</evidence>
<sequence length="178" mass="19709">MRNYSIRAAGPDELEGARAVMLDTVYRDFRTGYVPRWHADIIDPAAAYLVPARHTLLVALDPEDGTVVATGALDSRGPAHPPNPRELAERYPCGETAQLRRIYVRPEHRRRGLARRMVGELLAFAAADGGYRSVYLHTDPAVPGAEPFWRSIGKVVHDERETTGGASNVVHFEIPMGR</sequence>
<dbReference type="GO" id="GO:0008080">
    <property type="term" value="F:N-acetyltransferase activity"/>
    <property type="evidence" value="ECO:0007669"/>
    <property type="project" value="InterPro"/>
</dbReference>
<proteinExistence type="predicted"/>
<dbReference type="PANTHER" id="PTHR13947:SF37">
    <property type="entry name" value="LD18367P"/>
    <property type="match status" value="1"/>
</dbReference>
<dbReference type="CDD" id="cd04301">
    <property type="entry name" value="NAT_SF"/>
    <property type="match status" value="1"/>
</dbReference>
<dbReference type="Proteomes" id="UP000053039">
    <property type="component" value="Unassembled WGS sequence"/>
</dbReference>
<accession>A0A117PRE6</accession>
<evidence type="ECO:0000256" key="1">
    <source>
        <dbReference type="ARBA" id="ARBA00022679"/>
    </source>
</evidence>
<dbReference type="PROSITE" id="PS51186">
    <property type="entry name" value="GNAT"/>
    <property type="match status" value="1"/>
</dbReference>
<dbReference type="Pfam" id="PF00583">
    <property type="entry name" value="Acetyltransf_1"/>
    <property type="match status" value="1"/>
</dbReference>
<dbReference type="InterPro" id="IPR050769">
    <property type="entry name" value="NAT_camello-type"/>
</dbReference>
<evidence type="ECO:0000313" key="3">
    <source>
        <dbReference type="EMBL" id="KUM87563.1"/>
    </source>
</evidence>
<reference evidence="3 4" key="1">
    <citation type="submission" date="2015-10" db="EMBL/GenBank/DDBJ databases">
        <title>Draft genome sequence of Streptomyces pseudovenezuelae DSM 40212, type strain for the species Streptomyces pseudovenezuelae.</title>
        <authorList>
            <person name="Ruckert C."/>
            <person name="Winkler A."/>
            <person name="Kalinowski J."/>
            <person name="Kampfer P."/>
            <person name="Glaeser S."/>
        </authorList>
    </citation>
    <scope>NUCLEOTIDE SEQUENCE [LARGE SCALE GENOMIC DNA]</scope>
    <source>
        <strain evidence="3 4">DSM 40212</strain>
    </source>
</reference>
<keyword evidence="1 3" id="KW-0808">Transferase</keyword>
<dbReference type="InterPro" id="IPR016181">
    <property type="entry name" value="Acyl_CoA_acyltransferase"/>
</dbReference>
<organism evidence="3 4">
    <name type="scientific">Streptomyces pseudovenezuelae</name>
    <dbReference type="NCBI Taxonomy" id="67350"/>
    <lineage>
        <taxon>Bacteria</taxon>
        <taxon>Bacillati</taxon>
        <taxon>Actinomycetota</taxon>
        <taxon>Actinomycetes</taxon>
        <taxon>Kitasatosporales</taxon>
        <taxon>Streptomycetaceae</taxon>
        <taxon>Streptomyces</taxon>
        <taxon>Streptomyces aurantiacus group</taxon>
    </lineage>
</organism>
<dbReference type="OrthoDB" id="6703393at2"/>
<name>A0A117PRE6_9ACTN</name>
<protein>
    <submittedName>
        <fullName evidence="3">Acetyltransferase</fullName>
    </submittedName>
</protein>
<gene>
    <name evidence="3" type="ORF">AQI94_16285</name>
</gene>
<dbReference type="AlphaFoldDB" id="A0A117PRE6"/>
<dbReference type="Gene3D" id="3.40.630.30">
    <property type="match status" value="1"/>
</dbReference>
<comment type="caution">
    <text evidence="3">The sequence shown here is derived from an EMBL/GenBank/DDBJ whole genome shotgun (WGS) entry which is preliminary data.</text>
</comment>
<dbReference type="PANTHER" id="PTHR13947">
    <property type="entry name" value="GNAT FAMILY N-ACETYLTRANSFERASE"/>
    <property type="match status" value="1"/>
</dbReference>